<keyword evidence="2" id="KW-1185">Reference proteome</keyword>
<dbReference type="AlphaFoldDB" id="A0A2G5SYI9"/>
<protein>
    <submittedName>
        <fullName evidence="1">Uncharacterized protein</fullName>
    </submittedName>
</protein>
<accession>A0A2G5SYI9</accession>
<reference evidence="2" key="1">
    <citation type="submission" date="2017-10" db="EMBL/GenBank/DDBJ databases">
        <title>Rapid genome shrinkage in a self-fertile nematode reveals novel sperm competition proteins.</title>
        <authorList>
            <person name="Yin D."/>
            <person name="Schwarz E.M."/>
            <person name="Thomas C.G."/>
            <person name="Felde R.L."/>
            <person name="Korf I.F."/>
            <person name="Cutter A.D."/>
            <person name="Schartner C.M."/>
            <person name="Ralston E.J."/>
            <person name="Meyer B.J."/>
            <person name="Haag E.S."/>
        </authorList>
    </citation>
    <scope>NUCLEOTIDE SEQUENCE [LARGE SCALE GENOMIC DNA]</scope>
    <source>
        <strain evidence="2">JU1422</strain>
    </source>
</reference>
<dbReference type="Proteomes" id="UP000230233">
    <property type="component" value="Chromosome X"/>
</dbReference>
<dbReference type="EMBL" id="PDUG01000006">
    <property type="protein sequence ID" value="PIC19906.1"/>
    <property type="molecule type" value="Genomic_DNA"/>
</dbReference>
<evidence type="ECO:0000313" key="1">
    <source>
        <dbReference type="EMBL" id="PIC19906.1"/>
    </source>
</evidence>
<organism evidence="1 2">
    <name type="scientific">Caenorhabditis nigoni</name>
    <dbReference type="NCBI Taxonomy" id="1611254"/>
    <lineage>
        <taxon>Eukaryota</taxon>
        <taxon>Metazoa</taxon>
        <taxon>Ecdysozoa</taxon>
        <taxon>Nematoda</taxon>
        <taxon>Chromadorea</taxon>
        <taxon>Rhabditida</taxon>
        <taxon>Rhabditina</taxon>
        <taxon>Rhabditomorpha</taxon>
        <taxon>Rhabditoidea</taxon>
        <taxon>Rhabditidae</taxon>
        <taxon>Peloderinae</taxon>
        <taxon>Caenorhabditis</taxon>
    </lineage>
</organism>
<gene>
    <name evidence="1" type="primary">Cnig_chr_X.g25279</name>
    <name evidence="1" type="ORF">B9Z55_025279</name>
</gene>
<sequence>MCETITKKCNLHKYVRIIWKRNHNQLPPERNLLGVHCPNALELKSELLLSCRKNPLSVVSTTEPPVVNHTSDCEAVDSTIAEEGASSSNDRMMTRYRKRLSNTATPAIDSKQNRLKLRTSNIQTISREQLESSLGTPDFFTNGLKYFQMTKYANLNARDKIILKEYLEKTTLLLLNAKKHSVSAYDWVEDNKEFIEERAKEIGKSGLYPLINKKSS</sequence>
<proteinExistence type="predicted"/>
<name>A0A2G5SYI9_9PELO</name>
<evidence type="ECO:0000313" key="2">
    <source>
        <dbReference type="Proteomes" id="UP000230233"/>
    </source>
</evidence>
<comment type="caution">
    <text evidence="1">The sequence shown here is derived from an EMBL/GenBank/DDBJ whole genome shotgun (WGS) entry which is preliminary data.</text>
</comment>